<accession>A0A250IET8</accession>
<proteinExistence type="predicted"/>
<evidence type="ECO:0008006" key="5">
    <source>
        <dbReference type="Google" id="ProtNLM"/>
    </source>
</evidence>
<gene>
    <name evidence="3" type="ORF">MEBOL_003735</name>
</gene>
<dbReference type="AlphaFoldDB" id="A0A250IET8"/>
<evidence type="ECO:0000313" key="4">
    <source>
        <dbReference type="Proteomes" id="UP000217289"/>
    </source>
</evidence>
<evidence type="ECO:0000256" key="1">
    <source>
        <dbReference type="SAM" id="MobiDB-lite"/>
    </source>
</evidence>
<protein>
    <recommendedName>
        <fullName evidence="5">Lipoprotein</fullName>
    </recommendedName>
</protein>
<feature type="signal peptide" evidence="2">
    <location>
        <begin position="1"/>
        <end position="18"/>
    </location>
</feature>
<dbReference type="Proteomes" id="UP000217289">
    <property type="component" value="Chromosome"/>
</dbReference>
<name>A0A250IET8_9BACT</name>
<sequence>MRLSFLPLSCLLSTLACTSPFGVVPPVESSTTSPSTPPEAPTRKAMEAMRAHKPFLGRWTGTLEYRDFTSEDRVWLPTRLEVIPSRDGTSMRFVYLYEDGPMKTVREESTVSIDSTERTMTVVSGRDGSRSVYRFSDDANLLALRQKGEGVFSLSGQGVEDGQEVAVRLKLTVNRERYQLLRETQLPGEAFKFRHEYTFTRAG</sequence>
<keyword evidence="2" id="KW-0732">Signal</keyword>
<evidence type="ECO:0000313" key="3">
    <source>
        <dbReference type="EMBL" id="ATB30275.1"/>
    </source>
</evidence>
<organism evidence="3 4">
    <name type="scientific">Melittangium boletus DSM 14713</name>
    <dbReference type="NCBI Taxonomy" id="1294270"/>
    <lineage>
        <taxon>Bacteria</taxon>
        <taxon>Pseudomonadati</taxon>
        <taxon>Myxococcota</taxon>
        <taxon>Myxococcia</taxon>
        <taxon>Myxococcales</taxon>
        <taxon>Cystobacterineae</taxon>
        <taxon>Archangiaceae</taxon>
        <taxon>Melittangium</taxon>
    </lineage>
</organism>
<feature type="chain" id="PRO_5012670818" description="Lipoprotein" evidence="2">
    <location>
        <begin position="19"/>
        <end position="203"/>
    </location>
</feature>
<evidence type="ECO:0000256" key="2">
    <source>
        <dbReference type="SAM" id="SignalP"/>
    </source>
</evidence>
<reference evidence="3 4" key="1">
    <citation type="submission" date="2017-06" db="EMBL/GenBank/DDBJ databases">
        <authorList>
            <person name="Kim H.J."/>
            <person name="Triplett B.A."/>
        </authorList>
    </citation>
    <scope>NUCLEOTIDE SEQUENCE [LARGE SCALE GENOMIC DNA]</scope>
    <source>
        <strain evidence="3 4">DSM 14713</strain>
    </source>
</reference>
<dbReference type="PROSITE" id="PS51257">
    <property type="entry name" value="PROKAR_LIPOPROTEIN"/>
    <property type="match status" value="1"/>
</dbReference>
<dbReference type="KEGG" id="mbd:MEBOL_003735"/>
<feature type="region of interest" description="Disordered" evidence="1">
    <location>
        <begin position="23"/>
        <end position="42"/>
    </location>
</feature>
<dbReference type="EMBL" id="CP022163">
    <property type="protein sequence ID" value="ATB30275.1"/>
    <property type="molecule type" value="Genomic_DNA"/>
</dbReference>
<dbReference type="OrthoDB" id="5480566at2"/>
<keyword evidence="4" id="KW-1185">Reference proteome</keyword>
<feature type="compositionally biased region" description="Low complexity" evidence="1">
    <location>
        <begin position="23"/>
        <end position="34"/>
    </location>
</feature>
<dbReference type="RefSeq" id="WP_095978738.1">
    <property type="nucleotide sequence ID" value="NZ_CP022163.1"/>
</dbReference>